<dbReference type="Gene3D" id="1.20.1690.10">
    <property type="entry name" value="V-type ATP synthase subunit C domain"/>
    <property type="match status" value="2"/>
</dbReference>
<evidence type="ECO:0000256" key="1">
    <source>
        <dbReference type="ARBA" id="ARBA00006709"/>
    </source>
</evidence>
<evidence type="ECO:0000313" key="5">
    <source>
        <dbReference type="Proteomes" id="UP000184389"/>
    </source>
</evidence>
<dbReference type="InterPro" id="IPR044911">
    <property type="entry name" value="V-type_ATPase_csu/dsu_dom_3"/>
</dbReference>
<dbReference type="OrthoDB" id="9816136at2"/>
<name>A0A1M5VV28_9FIRM</name>
<reference evidence="4 5" key="1">
    <citation type="submission" date="2016-11" db="EMBL/GenBank/DDBJ databases">
        <authorList>
            <person name="Jaros S."/>
            <person name="Januszkiewicz K."/>
            <person name="Wedrychowicz H."/>
        </authorList>
    </citation>
    <scope>NUCLEOTIDE SEQUENCE [LARGE SCALE GENOMIC DNA]</scope>
    <source>
        <strain evidence="4 5">DSM 13106</strain>
    </source>
</reference>
<dbReference type="GO" id="GO:0046961">
    <property type="term" value="F:proton-transporting ATPase activity, rotational mechanism"/>
    <property type="evidence" value="ECO:0007669"/>
    <property type="project" value="InterPro"/>
</dbReference>
<dbReference type="InterPro" id="IPR002843">
    <property type="entry name" value="ATPase_V0-cplx_csu/dsu"/>
</dbReference>
<dbReference type="STRING" id="1123281.SAMN02745180_01067"/>
<dbReference type="InterPro" id="IPR036079">
    <property type="entry name" value="ATPase_csu/dsu_sf"/>
</dbReference>
<dbReference type="PANTHER" id="PTHR38682">
    <property type="entry name" value="V-TYPE ATP SYNTHASE SUBUNIT C"/>
    <property type="match status" value="1"/>
</dbReference>
<dbReference type="EMBL" id="FQXR01000004">
    <property type="protein sequence ID" value="SHH79040.1"/>
    <property type="molecule type" value="Genomic_DNA"/>
</dbReference>
<gene>
    <name evidence="4" type="ORF">SAMN02745180_01067</name>
</gene>
<dbReference type="Gene3D" id="1.10.132.50">
    <property type="entry name" value="ATP synthase (C/AC39) subunit, domain 3"/>
    <property type="match status" value="1"/>
</dbReference>
<evidence type="ECO:0000313" key="4">
    <source>
        <dbReference type="EMBL" id="SHH79040.1"/>
    </source>
</evidence>
<keyword evidence="3" id="KW-0406">Ion transport</keyword>
<evidence type="ECO:0000256" key="2">
    <source>
        <dbReference type="ARBA" id="ARBA00022448"/>
    </source>
</evidence>
<keyword evidence="5" id="KW-1185">Reference proteome</keyword>
<accession>A0A1M5VV28</accession>
<keyword evidence="2" id="KW-0813">Transport</keyword>
<dbReference type="AlphaFoldDB" id="A0A1M5VV28"/>
<dbReference type="RefSeq" id="WP_072743746.1">
    <property type="nucleotide sequence ID" value="NZ_FQXR01000004.1"/>
</dbReference>
<dbReference type="InterPro" id="IPR050873">
    <property type="entry name" value="V-ATPase_V0D/AC39_subunit"/>
</dbReference>
<proteinExistence type="inferred from homology"/>
<dbReference type="InterPro" id="IPR035067">
    <property type="entry name" value="V-type_ATPase_csu/dsu"/>
</dbReference>
<dbReference type="PANTHER" id="PTHR38682:SF1">
    <property type="entry name" value="V-TYPE ATP SYNTHASE SUBUNIT C"/>
    <property type="match status" value="1"/>
</dbReference>
<organism evidence="4 5">
    <name type="scientific">Sporanaerobacter acetigenes DSM 13106</name>
    <dbReference type="NCBI Taxonomy" id="1123281"/>
    <lineage>
        <taxon>Bacteria</taxon>
        <taxon>Bacillati</taxon>
        <taxon>Bacillota</taxon>
        <taxon>Tissierellia</taxon>
        <taxon>Tissierellales</taxon>
        <taxon>Sporanaerobacteraceae</taxon>
        <taxon>Sporanaerobacter</taxon>
    </lineage>
</organism>
<sequence length="352" mass="43013">MGNERRFAAINTKIRALSRNLLTDEDFINLFRCKSIEEIASYLKEHTNYKMILEDVNIKNIHRRELEQLIKKYMIFQYEKLFHYFTGEYKRLFKVIFMRYDIEDLKIYLRVISRGEDIENIVDHTAYPVKHGTLDYKKLSNSKNIEEFVENLNDTPYYQILKPYLNEENRRLLFYMEMNLDRLYFEIIKKQGLKLDEEDLKLFQDFLGKNIDLLNLEWIYRGIKYYQLVPEELINYTIEGGHEYNYSDIKEYCYSEEDEFVEKVLNSKYNFLFDTEQDVDLFMERRIERYIYFQFIELYRKGKMNITVSMAYIHLLEYEIRDLYSTIEAIRYGLNLDEGKKYLVRKIEGSDI</sequence>
<dbReference type="Proteomes" id="UP000184389">
    <property type="component" value="Unassembled WGS sequence"/>
</dbReference>
<evidence type="ECO:0000256" key="3">
    <source>
        <dbReference type="ARBA" id="ARBA00023065"/>
    </source>
</evidence>
<dbReference type="SUPFAM" id="SSF103486">
    <property type="entry name" value="V-type ATP synthase subunit C"/>
    <property type="match status" value="1"/>
</dbReference>
<comment type="similarity">
    <text evidence="1">Belongs to the V-ATPase V0D/AC39 subunit family.</text>
</comment>
<protein>
    <submittedName>
        <fullName evidence="4">V/A-type H+-transporting ATPase subunit C</fullName>
    </submittedName>
</protein>
<dbReference type="Pfam" id="PF01992">
    <property type="entry name" value="vATP-synt_AC39"/>
    <property type="match status" value="1"/>
</dbReference>